<accession>M1ZVE0</accession>
<protein>
    <submittedName>
        <fullName evidence="1">TPR-repeat domain fused to glycosyltransferase</fullName>
    </submittedName>
</protein>
<sequence length="90" mass="10366">AMSKGIRPLIHNFVGAKEVYPEKYVWSSLDDIVNMLSDKEYSSLEYRNFIENNYSLSDTNSKIISEIIEGEDTKTQLNHNLIKLNPEISL</sequence>
<reference evidence="1 2" key="2">
    <citation type="submission" date="2013-03" db="EMBL/GenBank/DDBJ databases">
        <title>Diversity in Clostridium botulinum.</title>
        <authorList>
            <person name="Timme R.E."/>
            <person name="Allard M."/>
            <person name="Luo Y."/>
            <person name="Strain E."/>
            <person name="Gonzalez-Escalona N."/>
            <person name="Brown E."/>
        </authorList>
    </citation>
    <scope>NUCLEOTIDE SEQUENCE [LARGE SCALE GENOMIC DNA]</scope>
    <source>
        <strain evidence="1 2">CFSAN001627</strain>
    </source>
</reference>
<dbReference type="EMBL" id="AMXI01000996">
    <property type="protein sequence ID" value="EKN40949.1"/>
    <property type="molecule type" value="Genomic_DNA"/>
</dbReference>
<feature type="non-terminal residue" evidence="1">
    <location>
        <position position="1"/>
    </location>
</feature>
<keyword evidence="1" id="KW-0808">Transferase</keyword>
<evidence type="ECO:0000313" key="1">
    <source>
        <dbReference type="EMBL" id="EKN40949.1"/>
    </source>
</evidence>
<evidence type="ECO:0000313" key="2">
    <source>
        <dbReference type="Proteomes" id="UP000011944"/>
    </source>
</evidence>
<dbReference type="PATRIC" id="fig|1232189.3.peg.2566"/>
<organism evidence="1 2">
    <name type="scientific">Clostridium botulinum CFSAN001627</name>
    <dbReference type="NCBI Taxonomy" id="1232189"/>
    <lineage>
        <taxon>Bacteria</taxon>
        <taxon>Bacillati</taxon>
        <taxon>Bacillota</taxon>
        <taxon>Clostridia</taxon>
        <taxon>Eubacteriales</taxon>
        <taxon>Clostridiaceae</taxon>
        <taxon>Clostridium</taxon>
    </lineage>
</organism>
<gene>
    <name evidence="1" type="ORF">CFSAN001627_16313</name>
</gene>
<name>M1ZVE0_CLOBO</name>
<dbReference type="Proteomes" id="UP000011944">
    <property type="component" value="Unassembled WGS sequence"/>
</dbReference>
<proteinExistence type="predicted"/>
<comment type="caution">
    <text evidence="1">The sequence shown here is derived from an EMBL/GenBank/DDBJ whole genome shotgun (WGS) entry which is preliminary data.</text>
</comment>
<dbReference type="AlphaFoldDB" id="M1ZVE0"/>
<reference evidence="1 2" key="1">
    <citation type="submission" date="2012-10" db="EMBL/GenBank/DDBJ databases">
        <authorList>
            <person name="Strain E.A."/>
            <person name="Brown E."/>
            <person name="Allard M.W."/>
            <person name="Gonzalez-Escalona N."/>
            <person name="Timme R."/>
        </authorList>
    </citation>
    <scope>NUCLEOTIDE SEQUENCE [LARGE SCALE GENOMIC DNA]</scope>
    <source>
        <strain evidence="1 2">CFSAN001627</strain>
    </source>
</reference>
<dbReference type="GO" id="GO:0016740">
    <property type="term" value="F:transferase activity"/>
    <property type="evidence" value="ECO:0007669"/>
    <property type="project" value="UniProtKB-KW"/>
</dbReference>